<gene>
    <name evidence="2" type="ORF">CQU01_05890</name>
</gene>
<dbReference type="InterPro" id="IPR027275">
    <property type="entry name" value="PRC-brl_dom"/>
</dbReference>
<name>A0A511UWZ0_9BACI</name>
<dbReference type="AlphaFoldDB" id="A0A511UWZ0"/>
<proteinExistence type="predicted"/>
<dbReference type="SUPFAM" id="SSF50346">
    <property type="entry name" value="PRC-barrel domain"/>
    <property type="match status" value="1"/>
</dbReference>
<dbReference type="Gene3D" id="2.30.30.240">
    <property type="entry name" value="PRC-barrel domain"/>
    <property type="match status" value="1"/>
</dbReference>
<reference evidence="2 3" key="1">
    <citation type="submission" date="2019-07" db="EMBL/GenBank/DDBJ databases">
        <title>Whole genome shotgun sequence of Cerasibacillus quisquiliarum NBRC 102429.</title>
        <authorList>
            <person name="Hosoyama A."/>
            <person name="Uohara A."/>
            <person name="Ohji S."/>
            <person name="Ichikawa N."/>
        </authorList>
    </citation>
    <scope>NUCLEOTIDE SEQUENCE [LARGE SCALE GENOMIC DNA]</scope>
    <source>
        <strain evidence="2 3">NBRC 102429</strain>
    </source>
</reference>
<feature type="domain" description="PRC-barrel" evidence="1">
    <location>
        <begin position="2"/>
        <end position="75"/>
    </location>
</feature>
<dbReference type="Proteomes" id="UP000321491">
    <property type="component" value="Unassembled WGS sequence"/>
</dbReference>
<dbReference type="PANTHER" id="PTHR40061:SF1">
    <property type="entry name" value="SPORULATION PROTEIN YLMC-RELATED"/>
    <property type="match status" value="1"/>
</dbReference>
<dbReference type="Pfam" id="PF05239">
    <property type="entry name" value="PRC"/>
    <property type="match status" value="1"/>
</dbReference>
<dbReference type="EMBL" id="BJXW01000008">
    <property type="protein sequence ID" value="GEN30351.1"/>
    <property type="molecule type" value="Genomic_DNA"/>
</dbReference>
<dbReference type="InterPro" id="IPR014238">
    <property type="entry name" value="Spore_YlmC/YmxH"/>
</dbReference>
<sequence length="82" mass="9479">MMTLSQLQQKEIITINRGERLGFISDLEIDPDEGYIISIIILLREGAPLFGKHQEVIIPWEQIITIGEDVILVKDEKRVYDK</sequence>
<dbReference type="NCBIfam" id="TIGR02888">
    <property type="entry name" value="spore_YlmC_YmxH"/>
    <property type="match status" value="1"/>
</dbReference>
<comment type="caution">
    <text evidence="2">The sequence shown here is derived from an EMBL/GenBank/DDBJ whole genome shotgun (WGS) entry which is preliminary data.</text>
</comment>
<organism evidence="2 3">
    <name type="scientific">Cerasibacillus quisquiliarum</name>
    <dbReference type="NCBI Taxonomy" id="227865"/>
    <lineage>
        <taxon>Bacteria</taxon>
        <taxon>Bacillati</taxon>
        <taxon>Bacillota</taxon>
        <taxon>Bacilli</taxon>
        <taxon>Bacillales</taxon>
        <taxon>Bacillaceae</taxon>
        <taxon>Cerasibacillus</taxon>
    </lineage>
</organism>
<keyword evidence="3" id="KW-1185">Reference proteome</keyword>
<evidence type="ECO:0000259" key="1">
    <source>
        <dbReference type="Pfam" id="PF05239"/>
    </source>
</evidence>
<protein>
    <recommendedName>
        <fullName evidence="1">PRC-barrel domain-containing protein</fullName>
    </recommendedName>
</protein>
<dbReference type="OrthoDB" id="6024937at2"/>
<evidence type="ECO:0000313" key="2">
    <source>
        <dbReference type="EMBL" id="GEN30351.1"/>
    </source>
</evidence>
<dbReference type="InterPro" id="IPR011033">
    <property type="entry name" value="PRC_barrel-like_sf"/>
</dbReference>
<evidence type="ECO:0000313" key="3">
    <source>
        <dbReference type="Proteomes" id="UP000321491"/>
    </source>
</evidence>
<dbReference type="PANTHER" id="PTHR40061">
    <property type="entry name" value="SPORULATION PROTEIN YLMC-RELATED"/>
    <property type="match status" value="1"/>
</dbReference>
<accession>A0A511UWZ0</accession>